<protein>
    <recommendedName>
        <fullName evidence="2">EGF-like domain-containing protein</fullName>
    </recommendedName>
</protein>
<gene>
    <name evidence="3" type="ORF">BaRGS_00017187</name>
</gene>
<keyword evidence="1" id="KW-0732">Signal</keyword>
<sequence length="429" mass="46604">MNLRLVFLLRLLGCVSPEEEIEQSFLLPAECTDGTCDTHGTCTPGSTMCTCGSDYTARTDQCVSRTVPTEKLRLLNDDAYDQTSGECLPREINYNDACGAFSAECDGTISDKKCKCLPGTFYFLEECVTSAFPTKTCSVAGKNCSFNNGICSFNKSCICKPGYHVEYDRCVSKTFRPEGGCPPYTPCGEEGHCSGDNVTCVCSHDYVAHGTQCLRITFQFHPSCSKADVCAFGDGNCARGPNQDHNKCICKPGYYKEGDKCVTPYFKATPTDCRAIGAECDSGKGVCFDFEVCKCNDGYFAMRRHCVKGSFASATCRSKELCDDGRGKCKPSMCQCSKQSWAENGTCVFPSFTHTGCKDGAACSLGKGVCDGDSRCLCISRYLVYPRYATHECRSLSIQAVSALSSLDSLSFCLATLVTIACASTLFWY</sequence>
<dbReference type="PANTHER" id="PTHR39069">
    <property type="entry name" value="ECDYSONE-INDUCIBLE GENE E1, ISOFORM A"/>
    <property type="match status" value="1"/>
</dbReference>
<name>A0ABD0KWJ4_9CAEN</name>
<proteinExistence type="predicted"/>
<dbReference type="AlphaFoldDB" id="A0ABD0KWJ4"/>
<dbReference type="PANTHER" id="PTHR39069:SF8">
    <property type="entry name" value="FI17111P1"/>
    <property type="match status" value="1"/>
</dbReference>
<reference evidence="3 4" key="1">
    <citation type="journal article" date="2023" name="Sci. Data">
        <title>Genome assembly of the Korean intertidal mud-creeper Batillaria attramentaria.</title>
        <authorList>
            <person name="Patra A.K."/>
            <person name="Ho P.T."/>
            <person name="Jun S."/>
            <person name="Lee S.J."/>
            <person name="Kim Y."/>
            <person name="Won Y.J."/>
        </authorList>
    </citation>
    <scope>NUCLEOTIDE SEQUENCE [LARGE SCALE GENOMIC DNA]</scope>
    <source>
        <strain evidence="3">Wonlab-2016</strain>
    </source>
</reference>
<organism evidence="3 4">
    <name type="scientific">Batillaria attramentaria</name>
    <dbReference type="NCBI Taxonomy" id="370345"/>
    <lineage>
        <taxon>Eukaryota</taxon>
        <taxon>Metazoa</taxon>
        <taxon>Spiralia</taxon>
        <taxon>Lophotrochozoa</taxon>
        <taxon>Mollusca</taxon>
        <taxon>Gastropoda</taxon>
        <taxon>Caenogastropoda</taxon>
        <taxon>Sorbeoconcha</taxon>
        <taxon>Cerithioidea</taxon>
        <taxon>Batillariidae</taxon>
        <taxon>Batillaria</taxon>
    </lineage>
</organism>
<comment type="caution">
    <text evidence="3">The sequence shown here is derived from an EMBL/GenBank/DDBJ whole genome shotgun (WGS) entry which is preliminary data.</text>
</comment>
<dbReference type="SMART" id="SM00181">
    <property type="entry name" value="EGF"/>
    <property type="match status" value="6"/>
</dbReference>
<feature type="domain" description="EGF-like" evidence="2">
    <location>
        <begin position="248"/>
        <end position="261"/>
    </location>
</feature>
<dbReference type="InterPro" id="IPR000742">
    <property type="entry name" value="EGF"/>
</dbReference>
<evidence type="ECO:0000259" key="2">
    <source>
        <dbReference type="PROSITE" id="PS01186"/>
    </source>
</evidence>
<feature type="chain" id="PRO_5044871611" description="EGF-like domain-containing protein" evidence="1">
    <location>
        <begin position="18"/>
        <end position="429"/>
    </location>
</feature>
<dbReference type="PROSITE" id="PS01186">
    <property type="entry name" value="EGF_2"/>
    <property type="match status" value="1"/>
</dbReference>
<dbReference type="EMBL" id="JACVVK020000113">
    <property type="protein sequence ID" value="KAK7491548.1"/>
    <property type="molecule type" value="Genomic_DNA"/>
</dbReference>
<accession>A0ABD0KWJ4</accession>
<evidence type="ECO:0000256" key="1">
    <source>
        <dbReference type="SAM" id="SignalP"/>
    </source>
</evidence>
<dbReference type="Proteomes" id="UP001519460">
    <property type="component" value="Unassembled WGS sequence"/>
</dbReference>
<keyword evidence="4" id="KW-1185">Reference proteome</keyword>
<feature type="signal peptide" evidence="1">
    <location>
        <begin position="1"/>
        <end position="17"/>
    </location>
</feature>
<evidence type="ECO:0000313" key="4">
    <source>
        <dbReference type="Proteomes" id="UP001519460"/>
    </source>
</evidence>
<evidence type="ECO:0000313" key="3">
    <source>
        <dbReference type="EMBL" id="KAK7491548.1"/>
    </source>
</evidence>